<evidence type="ECO:0000256" key="3">
    <source>
        <dbReference type="ARBA" id="ARBA00013081"/>
    </source>
</evidence>
<dbReference type="SMART" id="SM00855">
    <property type="entry name" value="PGAM"/>
    <property type="match status" value="1"/>
</dbReference>
<feature type="binding site" evidence="16">
    <location>
        <position position="150"/>
    </location>
    <ligand>
        <name>substrate</name>
    </ligand>
</feature>
<dbReference type="InterPro" id="IPR013078">
    <property type="entry name" value="His_Pase_superF_clade-1"/>
</dbReference>
<keyword evidence="7" id="KW-0472">Membrane</keyword>
<comment type="catalytic activity">
    <reaction evidence="14">
        <text>O-phospho-L-threonyl-[protein] + H2O = L-threonyl-[protein] + phosphate</text>
        <dbReference type="Rhea" id="RHEA:47004"/>
        <dbReference type="Rhea" id="RHEA-COMP:11060"/>
        <dbReference type="Rhea" id="RHEA-COMP:11605"/>
        <dbReference type="ChEBI" id="CHEBI:15377"/>
        <dbReference type="ChEBI" id="CHEBI:30013"/>
        <dbReference type="ChEBI" id="CHEBI:43474"/>
        <dbReference type="ChEBI" id="CHEBI:61977"/>
        <dbReference type="EC" id="3.1.3.16"/>
    </reaction>
</comment>
<evidence type="ECO:0000256" key="11">
    <source>
        <dbReference type="ARBA" id="ARBA00040722"/>
    </source>
</evidence>
<name>A0AAW2HBE4_9NEOP</name>
<evidence type="ECO:0000256" key="14">
    <source>
        <dbReference type="ARBA" id="ARBA00048336"/>
    </source>
</evidence>
<evidence type="ECO:0000256" key="10">
    <source>
        <dbReference type="ARBA" id="ARBA00039765"/>
    </source>
</evidence>
<evidence type="ECO:0000256" key="7">
    <source>
        <dbReference type="ARBA" id="ARBA00023136"/>
    </source>
</evidence>
<evidence type="ECO:0000256" key="9">
    <source>
        <dbReference type="ARBA" id="ARBA00038605"/>
    </source>
</evidence>
<comment type="similarity">
    <text evidence="2">Belongs to the phosphoglycerate mutase family. BPG-dependent PGAM subfamily.</text>
</comment>
<sequence>MASYFKRFSVYILPGAAISVGLSHFNQGWSEDGFVVYAARPVRSAPGNTANGGHSYKWDPNWDRRNPPEMLEERGIRDDDKNYSIELEKCKPRASRNLLLIRHGQYNIKGNNDEERMLTALGREQAEITGNRLKELNLPYASLHKSTMTRAQETAEIILNCLKDITIPEIKNCNLLEEGAPIPPDPPIKHWRPEVHQFFRDGARIEAAFRKYFYRADVSQNDDSYEIIVCHANVIRYFVCRALQLPPDAWLRFSLNHCSITWFTITPSGRVLVRCVGDTGHMPVNLVTNM</sequence>
<accession>A0AAW2HBE4</accession>
<dbReference type="InterPro" id="IPR029033">
    <property type="entry name" value="His_PPase_superfam"/>
</dbReference>
<comment type="subunit">
    <text evidence="9">Interacts with Pk92B/ASK1.</text>
</comment>
<comment type="caution">
    <text evidence="17">The sequence shown here is derived from an EMBL/GenBank/DDBJ whole genome shotgun (WGS) entry which is preliminary data.</text>
</comment>
<reference evidence="17" key="1">
    <citation type="journal article" date="2024" name="Gigascience">
        <title>Chromosome-level genome of the poultry shaft louse Menopon gallinae provides insight into the host-switching and adaptive evolution of parasitic lice.</title>
        <authorList>
            <person name="Xu Y."/>
            <person name="Ma L."/>
            <person name="Liu S."/>
            <person name="Liang Y."/>
            <person name="Liu Q."/>
            <person name="He Z."/>
            <person name="Tian L."/>
            <person name="Duan Y."/>
            <person name="Cai W."/>
            <person name="Li H."/>
            <person name="Song F."/>
        </authorList>
    </citation>
    <scope>NUCLEOTIDE SEQUENCE</scope>
    <source>
        <strain evidence="17">Cailab_2023a</strain>
    </source>
</reference>
<feature type="active site" description="Proton donor/acceptor" evidence="15">
    <location>
        <position position="177"/>
    </location>
</feature>
<dbReference type="GO" id="GO:0004722">
    <property type="term" value="F:protein serine/threonine phosphatase activity"/>
    <property type="evidence" value="ECO:0007669"/>
    <property type="project" value="UniProtKB-EC"/>
</dbReference>
<dbReference type="SUPFAM" id="SSF53254">
    <property type="entry name" value="Phosphoglycerate mutase-like"/>
    <property type="match status" value="1"/>
</dbReference>
<dbReference type="CDD" id="cd07067">
    <property type="entry name" value="HP_PGM_like"/>
    <property type="match status" value="1"/>
</dbReference>
<dbReference type="GO" id="GO:0090141">
    <property type="term" value="P:positive regulation of mitochondrial fission"/>
    <property type="evidence" value="ECO:0007669"/>
    <property type="project" value="TreeGrafter"/>
</dbReference>
<dbReference type="PANTHER" id="PTHR20935">
    <property type="entry name" value="PHOSPHOGLYCERATE MUTASE-RELATED"/>
    <property type="match status" value="1"/>
</dbReference>
<dbReference type="Gene3D" id="3.40.50.1240">
    <property type="entry name" value="Phosphoglycerate mutase-like"/>
    <property type="match status" value="1"/>
</dbReference>
<evidence type="ECO:0000256" key="15">
    <source>
        <dbReference type="PIRSR" id="PIRSR613078-1"/>
    </source>
</evidence>
<evidence type="ECO:0000256" key="13">
    <source>
        <dbReference type="ARBA" id="ARBA00047761"/>
    </source>
</evidence>
<dbReference type="PANTHER" id="PTHR20935:SF0">
    <property type="entry name" value="SERINE_THREONINE-PROTEIN PHOSPHATASE PGAM5, MITOCHONDRIAL"/>
    <property type="match status" value="1"/>
</dbReference>
<dbReference type="EC" id="3.1.3.16" evidence="3"/>
<keyword evidence="5" id="KW-0378">Hydrolase</keyword>
<organism evidence="17">
    <name type="scientific">Menopon gallinae</name>
    <name type="common">poultry shaft louse</name>
    <dbReference type="NCBI Taxonomy" id="328185"/>
    <lineage>
        <taxon>Eukaryota</taxon>
        <taxon>Metazoa</taxon>
        <taxon>Ecdysozoa</taxon>
        <taxon>Arthropoda</taxon>
        <taxon>Hexapoda</taxon>
        <taxon>Insecta</taxon>
        <taxon>Pterygota</taxon>
        <taxon>Neoptera</taxon>
        <taxon>Paraneoptera</taxon>
        <taxon>Psocodea</taxon>
        <taxon>Troctomorpha</taxon>
        <taxon>Phthiraptera</taxon>
        <taxon>Amblycera</taxon>
        <taxon>Menoponidae</taxon>
        <taxon>Menopon</taxon>
    </lineage>
</organism>
<evidence type="ECO:0000256" key="8">
    <source>
        <dbReference type="ARBA" id="ARBA00037234"/>
    </source>
</evidence>
<evidence type="ECO:0000256" key="1">
    <source>
        <dbReference type="ARBA" id="ARBA00004294"/>
    </source>
</evidence>
<comment type="subcellular location">
    <subcellularLocation>
        <location evidence="1">Mitochondrion outer membrane</location>
    </subcellularLocation>
</comment>
<feature type="active site" description="Tele-phosphohistidine intermediate" evidence="15">
    <location>
        <position position="103"/>
    </location>
</feature>
<evidence type="ECO:0000256" key="12">
    <source>
        <dbReference type="ARBA" id="ARBA00042520"/>
    </source>
</evidence>
<evidence type="ECO:0000256" key="2">
    <source>
        <dbReference type="ARBA" id="ARBA00006717"/>
    </source>
</evidence>
<evidence type="ECO:0000256" key="4">
    <source>
        <dbReference type="ARBA" id="ARBA00022787"/>
    </source>
</evidence>
<dbReference type="AlphaFoldDB" id="A0AAW2HBE4"/>
<proteinExistence type="inferred from homology"/>
<evidence type="ECO:0000313" key="17">
    <source>
        <dbReference type="EMBL" id="KAL0266995.1"/>
    </source>
</evidence>
<gene>
    <name evidence="17" type="ORF">PYX00_009384</name>
</gene>
<evidence type="ECO:0000256" key="16">
    <source>
        <dbReference type="PIRSR" id="PIRSR613078-2"/>
    </source>
</evidence>
<evidence type="ECO:0000256" key="6">
    <source>
        <dbReference type="ARBA" id="ARBA00023128"/>
    </source>
</evidence>
<dbReference type="GO" id="GO:0005741">
    <property type="term" value="C:mitochondrial outer membrane"/>
    <property type="evidence" value="ECO:0007669"/>
    <property type="project" value="UniProtKB-SubCell"/>
</dbReference>
<comment type="catalytic activity">
    <reaction evidence="13">
        <text>O-phospho-L-seryl-[protein] + H2O = L-seryl-[protein] + phosphate</text>
        <dbReference type="Rhea" id="RHEA:20629"/>
        <dbReference type="Rhea" id="RHEA-COMP:9863"/>
        <dbReference type="Rhea" id="RHEA-COMP:11604"/>
        <dbReference type="ChEBI" id="CHEBI:15377"/>
        <dbReference type="ChEBI" id="CHEBI:29999"/>
        <dbReference type="ChEBI" id="CHEBI:43474"/>
        <dbReference type="ChEBI" id="CHEBI:83421"/>
        <dbReference type="EC" id="3.1.3.16"/>
    </reaction>
</comment>
<dbReference type="FunFam" id="3.40.50.1240:FF:000009">
    <property type="entry name" value="serine/threonine-protein phosphatase PGAM5, mitochondrial isoform X1"/>
    <property type="match status" value="1"/>
</dbReference>
<protein>
    <recommendedName>
        <fullName evidence="10">Serine/threonine-protein phosphatase PGAM5, mitochondrial</fullName>
        <ecNumber evidence="3">3.1.3.16</ecNumber>
    </recommendedName>
    <alternativeName>
        <fullName evidence="12">Phosphoglycerate mutase family member 5 homolog</fullName>
    </alternativeName>
    <alternativeName>
        <fullName evidence="11">Serine/threonine-protein phosphatase Pgam5, mitochondrial</fullName>
    </alternativeName>
</protein>
<comment type="function">
    <text evidence="8">Displays phosphatase activity for serine/threonine residues, and dephosphorylates and activates Pk92B kinase. Has apparently no phosphoglycerate mutase activity.</text>
</comment>
<dbReference type="EMBL" id="JARGDH010000005">
    <property type="protein sequence ID" value="KAL0266996.1"/>
    <property type="molecule type" value="Genomic_DNA"/>
</dbReference>
<keyword evidence="4" id="KW-1000">Mitochondrion outer membrane</keyword>
<dbReference type="InterPro" id="IPR051021">
    <property type="entry name" value="Mito_Ser/Thr_phosphatase"/>
</dbReference>
<dbReference type="Pfam" id="PF00300">
    <property type="entry name" value="His_Phos_1"/>
    <property type="match status" value="2"/>
</dbReference>
<dbReference type="EMBL" id="JARGDH010000005">
    <property type="protein sequence ID" value="KAL0266995.1"/>
    <property type="molecule type" value="Genomic_DNA"/>
</dbReference>
<keyword evidence="6" id="KW-0496">Mitochondrion</keyword>
<evidence type="ECO:0000256" key="5">
    <source>
        <dbReference type="ARBA" id="ARBA00022801"/>
    </source>
</evidence>